<evidence type="ECO:0000313" key="2">
    <source>
        <dbReference type="EMBL" id="MFH4979787.1"/>
    </source>
</evidence>
<gene>
    <name evidence="2" type="ORF">AB6A40_006496</name>
</gene>
<proteinExistence type="predicted"/>
<organism evidence="2 3">
    <name type="scientific">Gnathostoma spinigerum</name>
    <dbReference type="NCBI Taxonomy" id="75299"/>
    <lineage>
        <taxon>Eukaryota</taxon>
        <taxon>Metazoa</taxon>
        <taxon>Ecdysozoa</taxon>
        <taxon>Nematoda</taxon>
        <taxon>Chromadorea</taxon>
        <taxon>Rhabditida</taxon>
        <taxon>Spirurina</taxon>
        <taxon>Gnathostomatomorpha</taxon>
        <taxon>Gnathostomatoidea</taxon>
        <taxon>Gnathostomatidae</taxon>
        <taxon>Gnathostoma</taxon>
    </lineage>
</organism>
<keyword evidence="1" id="KW-0812">Transmembrane</keyword>
<accession>A0ABD6ESY2</accession>
<dbReference type="AlphaFoldDB" id="A0ABD6ESY2"/>
<comment type="caution">
    <text evidence="2">The sequence shown here is derived from an EMBL/GenBank/DDBJ whole genome shotgun (WGS) entry which is preliminary data.</text>
</comment>
<dbReference type="Pfam" id="PF14828">
    <property type="entry name" value="Amnionless"/>
    <property type="match status" value="1"/>
</dbReference>
<dbReference type="Proteomes" id="UP001608902">
    <property type="component" value="Unassembled WGS sequence"/>
</dbReference>
<dbReference type="InterPro" id="IPR026112">
    <property type="entry name" value="AMN"/>
</dbReference>
<protein>
    <recommendedName>
        <fullName evidence="4">Protein amnionless</fullName>
    </recommendedName>
</protein>
<name>A0ABD6ESY2_9BILA</name>
<evidence type="ECO:0008006" key="4">
    <source>
        <dbReference type="Google" id="ProtNLM"/>
    </source>
</evidence>
<reference evidence="2 3" key="1">
    <citation type="submission" date="2024-08" db="EMBL/GenBank/DDBJ databases">
        <title>Gnathostoma spinigerum genome.</title>
        <authorList>
            <person name="Gonzalez-Bertolin B."/>
            <person name="Monzon S."/>
            <person name="Zaballos A."/>
            <person name="Jimenez P."/>
            <person name="Dekumyoy P."/>
            <person name="Varona S."/>
            <person name="Cuesta I."/>
            <person name="Sumanam S."/>
            <person name="Adisakwattana P."/>
            <person name="Gasser R.B."/>
            <person name="Hernandez-Gonzalez A."/>
            <person name="Young N.D."/>
            <person name="Perteguer M.J."/>
        </authorList>
    </citation>
    <scope>NUCLEOTIDE SEQUENCE [LARGE SCALE GENOMIC DNA]</scope>
    <source>
        <strain evidence="2">AL3</strain>
        <tissue evidence="2">Liver</tissue>
    </source>
</reference>
<keyword evidence="1" id="KW-0472">Membrane</keyword>
<keyword evidence="3" id="KW-1185">Reference proteome</keyword>
<dbReference type="EMBL" id="JBGFUD010004636">
    <property type="protein sequence ID" value="MFH4979787.1"/>
    <property type="molecule type" value="Genomic_DNA"/>
</dbReference>
<sequence length="259" mass="29361">MHEICSFKTCESTKDFCNPPVHPVGHCCSVCGTIIEFRAAAIDFDELRDALPRLRNGVPEAVDRGIQLSLLRVDHNDSLPKYQISIFGPNNSVFDEDTVFKMAYIVSNRLQSYRNMRNGMAVATMHHVHSTDRRRYKIGSFLVVFFMVVLVLVVSSLVGILIVYYQRNPRFRLALWNSSHIGLGAVRWNRLGTEDQVVLLEDPLEGDSASTSQSHSLTQNILEICSLKQRSVQKVESYTNPNLKKREAKHVSLIDDLLL</sequence>
<feature type="transmembrane region" description="Helical" evidence="1">
    <location>
        <begin position="141"/>
        <end position="165"/>
    </location>
</feature>
<evidence type="ECO:0000256" key="1">
    <source>
        <dbReference type="SAM" id="Phobius"/>
    </source>
</evidence>
<keyword evidence="1" id="KW-1133">Transmembrane helix</keyword>
<evidence type="ECO:0000313" key="3">
    <source>
        <dbReference type="Proteomes" id="UP001608902"/>
    </source>
</evidence>